<evidence type="ECO:0000313" key="3">
    <source>
        <dbReference type="EMBL" id="EJF56169.1"/>
    </source>
</evidence>
<dbReference type="Gene3D" id="3.30.420.10">
    <property type="entry name" value="Ribonuclease H-like superfamily/Ribonuclease H"/>
    <property type="match status" value="1"/>
</dbReference>
<dbReference type="RefSeq" id="XP_007371090.1">
    <property type="nucleotide sequence ID" value="XM_007371028.1"/>
</dbReference>
<dbReference type="InterPro" id="IPR012337">
    <property type="entry name" value="RNaseH-like_sf"/>
</dbReference>
<evidence type="ECO:0000313" key="4">
    <source>
        <dbReference type="Proteomes" id="UP000053319"/>
    </source>
</evidence>
<dbReference type="OrthoDB" id="2755170at2759"/>
<evidence type="ECO:0000259" key="2">
    <source>
        <dbReference type="PROSITE" id="PS50879"/>
    </source>
</evidence>
<dbReference type="SUPFAM" id="SSF53098">
    <property type="entry name" value="Ribonuclease H-like"/>
    <property type="match status" value="1"/>
</dbReference>
<dbReference type="KEGG" id="dsq:DICSQDRAFT_72033"/>
<dbReference type="GeneID" id="18843838"/>
<dbReference type="InterPro" id="IPR036397">
    <property type="entry name" value="RNaseH_sf"/>
</dbReference>
<dbReference type="Pfam" id="PF00075">
    <property type="entry name" value="RNase_H"/>
    <property type="match status" value="1"/>
</dbReference>
<feature type="region of interest" description="Disordered" evidence="1">
    <location>
        <begin position="170"/>
        <end position="191"/>
    </location>
</feature>
<dbReference type="InterPro" id="IPR002156">
    <property type="entry name" value="RNaseH_domain"/>
</dbReference>
<sequence length="191" mass="20819">MPDQRGEQCKSRGGCLWLNEGHPADRSIKLPSEIVQSNQTGKLVGTLVASQTIESTTGLTQETDSKLVLQTVTTRLRKNEDIGCIGKSNVGFTKAVVATLRRRKALVKFKWVKGHSGHPRNEGADRLAGLGALKSAPDQVDVQAPDDLRISGAKLQAMTQRMAYTAIMARKAAKLPPPKDSPRSGHRQSWR</sequence>
<accession>R7SJ70</accession>
<reference evidence="3 4" key="1">
    <citation type="journal article" date="2012" name="Science">
        <title>The Paleozoic origin of enzymatic lignin decomposition reconstructed from 31 fungal genomes.</title>
        <authorList>
            <person name="Floudas D."/>
            <person name="Binder M."/>
            <person name="Riley R."/>
            <person name="Barry K."/>
            <person name="Blanchette R.A."/>
            <person name="Henrissat B."/>
            <person name="Martinez A.T."/>
            <person name="Otillar R."/>
            <person name="Spatafora J.W."/>
            <person name="Yadav J.S."/>
            <person name="Aerts A."/>
            <person name="Benoit I."/>
            <person name="Boyd A."/>
            <person name="Carlson A."/>
            <person name="Copeland A."/>
            <person name="Coutinho P.M."/>
            <person name="de Vries R.P."/>
            <person name="Ferreira P."/>
            <person name="Findley K."/>
            <person name="Foster B."/>
            <person name="Gaskell J."/>
            <person name="Glotzer D."/>
            <person name="Gorecki P."/>
            <person name="Heitman J."/>
            <person name="Hesse C."/>
            <person name="Hori C."/>
            <person name="Igarashi K."/>
            <person name="Jurgens J.A."/>
            <person name="Kallen N."/>
            <person name="Kersten P."/>
            <person name="Kohler A."/>
            <person name="Kuees U."/>
            <person name="Kumar T.K.A."/>
            <person name="Kuo A."/>
            <person name="LaButti K."/>
            <person name="Larrondo L.F."/>
            <person name="Lindquist E."/>
            <person name="Ling A."/>
            <person name="Lombard V."/>
            <person name="Lucas S."/>
            <person name="Lundell T."/>
            <person name="Martin R."/>
            <person name="McLaughlin D.J."/>
            <person name="Morgenstern I."/>
            <person name="Morin E."/>
            <person name="Murat C."/>
            <person name="Nagy L.G."/>
            <person name="Nolan M."/>
            <person name="Ohm R.A."/>
            <person name="Patyshakuliyeva A."/>
            <person name="Rokas A."/>
            <person name="Ruiz-Duenas F.J."/>
            <person name="Sabat G."/>
            <person name="Salamov A."/>
            <person name="Samejima M."/>
            <person name="Schmutz J."/>
            <person name="Slot J.C."/>
            <person name="St John F."/>
            <person name="Stenlid J."/>
            <person name="Sun H."/>
            <person name="Sun S."/>
            <person name="Syed K."/>
            <person name="Tsang A."/>
            <person name="Wiebenga A."/>
            <person name="Young D."/>
            <person name="Pisabarro A."/>
            <person name="Eastwood D.C."/>
            <person name="Martin F."/>
            <person name="Cullen D."/>
            <person name="Grigoriev I.V."/>
            <person name="Hibbett D.S."/>
        </authorList>
    </citation>
    <scope>NUCLEOTIDE SEQUENCE [LARGE SCALE GENOMIC DNA]</scope>
    <source>
        <strain evidence="3 4">LYAD-421 SS1</strain>
    </source>
</reference>
<name>R7SJ70_DICSQ</name>
<dbReference type="GO" id="GO:0004523">
    <property type="term" value="F:RNA-DNA hybrid ribonuclease activity"/>
    <property type="evidence" value="ECO:0007669"/>
    <property type="project" value="InterPro"/>
</dbReference>
<protein>
    <recommendedName>
        <fullName evidence="2">RNase H type-1 domain-containing protein</fullName>
    </recommendedName>
</protein>
<dbReference type="EMBL" id="JH719481">
    <property type="protein sequence ID" value="EJF56169.1"/>
    <property type="molecule type" value="Genomic_DNA"/>
</dbReference>
<feature type="domain" description="RNase H type-1" evidence="2">
    <location>
        <begin position="1"/>
        <end position="133"/>
    </location>
</feature>
<dbReference type="PROSITE" id="PS50879">
    <property type="entry name" value="RNASE_H_1"/>
    <property type="match status" value="1"/>
</dbReference>
<dbReference type="Proteomes" id="UP000053319">
    <property type="component" value="Unassembled WGS sequence"/>
</dbReference>
<dbReference type="GO" id="GO:0003676">
    <property type="term" value="F:nucleic acid binding"/>
    <property type="evidence" value="ECO:0007669"/>
    <property type="project" value="InterPro"/>
</dbReference>
<gene>
    <name evidence="3" type="ORF">DICSQDRAFT_72033</name>
</gene>
<proteinExistence type="predicted"/>
<dbReference type="HOGENOM" id="CLU_1421387_0_0_1"/>
<evidence type="ECO:0000256" key="1">
    <source>
        <dbReference type="SAM" id="MobiDB-lite"/>
    </source>
</evidence>
<organism evidence="3 4">
    <name type="scientific">Dichomitus squalens (strain LYAD-421)</name>
    <name type="common">Western red white-rot fungus</name>
    <dbReference type="NCBI Taxonomy" id="732165"/>
    <lineage>
        <taxon>Eukaryota</taxon>
        <taxon>Fungi</taxon>
        <taxon>Dikarya</taxon>
        <taxon>Basidiomycota</taxon>
        <taxon>Agaricomycotina</taxon>
        <taxon>Agaricomycetes</taxon>
        <taxon>Polyporales</taxon>
        <taxon>Polyporaceae</taxon>
        <taxon>Dichomitus</taxon>
    </lineage>
</organism>
<dbReference type="AlphaFoldDB" id="R7SJ70"/>